<protein>
    <submittedName>
        <fullName evidence="1">Uncharacterized protein</fullName>
    </submittedName>
</protein>
<organism evidence="1 2">
    <name type="scientific">Ancylostoma caninum</name>
    <name type="common">Dog hookworm</name>
    <dbReference type="NCBI Taxonomy" id="29170"/>
    <lineage>
        <taxon>Eukaryota</taxon>
        <taxon>Metazoa</taxon>
        <taxon>Ecdysozoa</taxon>
        <taxon>Nematoda</taxon>
        <taxon>Chromadorea</taxon>
        <taxon>Rhabditida</taxon>
        <taxon>Rhabditina</taxon>
        <taxon>Rhabditomorpha</taxon>
        <taxon>Strongyloidea</taxon>
        <taxon>Ancylostomatidae</taxon>
        <taxon>Ancylostomatinae</taxon>
        <taxon>Ancylostoma</taxon>
    </lineage>
</organism>
<dbReference type="EMBL" id="JOJR01000469">
    <property type="protein sequence ID" value="RCN37428.1"/>
    <property type="molecule type" value="Genomic_DNA"/>
</dbReference>
<comment type="caution">
    <text evidence="1">The sequence shown here is derived from an EMBL/GenBank/DDBJ whole genome shotgun (WGS) entry which is preliminary data.</text>
</comment>
<name>A0A368G142_ANCCA</name>
<dbReference type="Proteomes" id="UP000252519">
    <property type="component" value="Unassembled WGS sequence"/>
</dbReference>
<evidence type="ECO:0000313" key="1">
    <source>
        <dbReference type="EMBL" id="RCN37428.1"/>
    </source>
</evidence>
<feature type="non-terminal residue" evidence="1">
    <location>
        <position position="1"/>
    </location>
</feature>
<dbReference type="AlphaFoldDB" id="A0A368G142"/>
<keyword evidence="2" id="KW-1185">Reference proteome</keyword>
<gene>
    <name evidence="1" type="ORF">ANCCAN_16680</name>
</gene>
<proteinExistence type="predicted"/>
<reference evidence="1 2" key="1">
    <citation type="submission" date="2014-10" db="EMBL/GenBank/DDBJ databases">
        <title>Draft genome of the hookworm Ancylostoma caninum.</title>
        <authorList>
            <person name="Mitreva M."/>
        </authorList>
    </citation>
    <scope>NUCLEOTIDE SEQUENCE [LARGE SCALE GENOMIC DNA]</scope>
    <source>
        <strain evidence="1 2">Baltimore</strain>
    </source>
</reference>
<accession>A0A368G142</accession>
<sequence>APKTFYRWLPRNHGRCSNNLPTTRAWWFYVWLASTGDLPGACHRLIVVRIRAVQIRPRVFFDEVDVVTATVVCLITRTNIVSKHI</sequence>
<evidence type="ECO:0000313" key="2">
    <source>
        <dbReference type="Proteomes" id="UP000252519"/>
    </source>
</evidence>